<dbReference type="PANTHER" id="PTHR34982">
    <property type="entry name" value="YOP PROTEINS TRANSLOCATION PROTEIN L"/>
    <property type="match status" value="1"/>
</dbReference>
<dbReference type="PANTHER" id="PTHR34982:SF4">
    <property type="entry name" value="TYPE 3 SECRETION SYSTEM STATOR PROTEIN"/>
    <property type="match status" value="1"/>
</dbReference>
<comment type="caution">
    <text evidence="7">The sequence shown here is derived from an EMBL/GenBank/DDBJ whole genome shotgun (WGS) entry which is preliminary data.</text>
</comment>
<keyword evidence="4" id="KW-0653">Protein transport</keyword>
<dbReference type="Proteomes" id="UP001205890">
    <property type="component" value="Unassembled WGS sequence"/>
</dbReference>
<name>A0ABT1LDF2_9HYPH</name>
<evidence type="ECO:0000313" key="7">
    <source>
        <dbReference type="EMBL" id="MCP8939535.1"/>
    </source>
</evidence>
<reference evidence="7 8" key="1">
    <citation type="submission" date="2022-07" db="EMBL/GenBank/DDBJ databases">
        <authorList>
            <person name="Li W.-J."/>
            <person name="Deng Q.-Q."/>
        </authorList>
    </citation>
    <scope>NUCLEOTIDE SEQUENCE [LARGE SCALE GENOMIC DNA]</scope>
    <source>
        <strain evidence="7 8">SYSU M60028</strain>
    </source>
</reference>
<comment type="similarity">
    <text evidence="5">Belongs to the SctL stator family.</text>
</comment>
<dbReference type="RefSeq" id="WP_254743195.1">
    <property type="nucleotide sequence ID" value="NZ_JANCLU010000012.1"/>
</dbReference>
<keyword evidence="2" id="KW-0813">Transport</keyword>
<dbReference type="InterPro" id="IPR051472">
    <property type="entry name" value="T3SS_Stator/FliH"/>
</dbReference>
<gene>
    <name evidence="7" type="primary">sctL</name>
    <name evidence="7" type="ORF">NK718_13495</name>
</gene>
<evidence type="ECO:0000256" key="6">
    <source>
        <dbReference type="ARBA" id="ARBA00040494"/>
    </source>
</evidence>
<protein>
    <recommendedName>
        <fullName evidence="6">Type 3 secretion system stator protein</fullName>
    </recommendedName>
</protein>
<evidence type="ECO:0000256" key="1">
    <source>
        <dbReference type="ARBA" id="ARBA00004496"/>
    </source>
</evidence>
<comment type="subcellular location">
    <subcellularLocation>
        <location evidence="1">Cytoplasm</location>
    </subcellularLocation>
</comment>
<keyword evidence="3" id="KW-0963">Cytoplasm</keyword>
<evidence type="ECO:0000256" key="5">
    <source>
        <dbReference type="ARBA" id="ARBA00024335"/>
    </source>
</evidence>
<organism evidence="7 8">
    <name type="scientific">Alsobacter ponti</name>
    <dbReference type="NCBI Taxonomy" id="2962936"/>
    <lineage>
        <taxon>Bacteria</taxon>
        <taxon>Pseudomonadati</taxon>
        <taxon>Pseudomonadota</taxon>
        <taxon>Alphaproteobacteria</taxon>
        <taxon>Hyphomicrobiales</taxon>
        <taxon>Alsobacteraceae</taxon>
        <taxon>Alsobacter</taxon>
    </lineage>
</organism>
<accession>A0ABT1LDF2</accession>
<evidence type="ECO:0000313" key="8">
    <source>
        <dbReference type="Proteomes" id="UP001205890"/>
    </source>
</evidence>
<dbReference type="EMBL" id="JANCLU010000012">
    <property type="protein sequence ID" value="MCP8939535.1"/>
    <property type="molecule type" value="Genomic_DNA"/>
</dbReference>
<evidence type="ECO:0000256" key="3">
    <source>
        <dbReference type="ARBA" id="ARBA00022490"/>
    </source>
</evidence>
<dbReference type="InterPro" id="IPR012842">
    <property type="entry name" value="T3SS_SctL/SctL2"/>
</dbReference>
<keyword evidence="8" id="KW-1185">Reference proteome</keyword>
<proteinExistence type="inferred from homology"/>
<evidence type="ECO:0000256" key="2">
    <source>
        <dbReference type="ARBA" id="ARBA00022448"/>
    </source>
</evidence>
<evidence type="ECO:0000256" key="4">
    <source>
        <dbReference type="ARBA" id="ARBA00022927"/>
    </source>
</evidence>
<sequence>MAGLYELKPLGFALASGAHVLRADEVAAIDAATGIVAAAREQARRIEQDALDAHAAERERGYREGREQADRDAVAALLAQSARVDAAIEALEGRLVDIVRDCVRKLVADFDDAQRTRAIVASALSRMRRETRVQVRVGADLRDAVRAAVADLAPSFPRIELIEVIDDGDLSEDAILVESTIGRIEARFGVETERLLAAIGGMAGASGEDTA</sequence>
<dbReference type="NCBIfam" id="TIGR02499">
    <property type="entry name" value="HrpE_YscL_not"/>
    <property type="match status" value="1"/>
</dbReference>